<dbReference type="InterPro" id="IPR002577">
    <property type="entry name" value="HTH_HxlR"/>
</dbReference>
<dbReference type="EMBL" id="CXOI01000055">
    <property type="protein sequence ID" value="CTP90773.1"/>
    <property type="molecule type" value="Genomic_DNA"/>
</dbReference>
<gene>
    <name evidence="3" type="ORF">XTALMG727_3190</name>
</gene>
<evidence type="ECO:0000313" key="4">
    <source>
        <dbReference type="Proteomes" id="UP000046187"/>
    </source>
</evidence>
<reference evidence="4" key="1">
    <citation type="submission" date="2015-07" db="EMBL/GenBank/DDBJ databases">
        <authorList>
            <person name="Wibberg D."/>
        </authorList>
    </citation>
    <scope>NUCLEOTIDE SEQUENCE [LARGE SCALE GENOMIC DNA]</scope>
</reference>
<feature type="domain" description="HTH hxlR-type" evidence="2">
    <location>
        <begin position="39"/>
        <end position="69"/>
    </location>
</feature>
<protein>
    <recommendedName>
        <fullName evidence="2">HTH hxlR-type domain-containing protein</fullName>
    </recommendedName>
</protein>
<dbReference type="AlphaFoldDB" id="A0A0K2ZYN1"/>
<keyword evidence="4" id="KW-1185">Reference proteome</keyword>
<evidence type="ECO:0000256" key="1">
    <source>
        <dbReference type="SAM" id="MobiDB-lite"/>
    </source>
</evidence>
<dbReference type="Proteomes" id="UP000046187">
    <property type="component" value="Unassembled WGS sequence"/>
</dbReference>
<dbReference type="Pfam" id="PF01638">
    <property type="entry name" value="HxlR"/>
    <property type="match status" value="1"/>
</dbReference>
<evidence type="ECO:0000259" key="2">
    <source>
        <dbReference type="Pfam" id="PF01638"/>
    </source>
</evidence>
<name>A0A0K2ZYN1_9XANT</name>
<accession>A0A0K2ZYN1</accession>
<dbReference type="RefSeq" id="WP_231108229.1">
    <property type="nucleotide sequence ID" value="NZ_CXOI01000055.1"/>
</dbReference>
<evidence type="ECO:0000313" key="3">
    <source>
        <dbReference type="EMBL" id="CTP90773.1"/>
    </source>
</evidence>
<proteinExistence type="predicted"/>
<feature type="region of interest" description="Disordered" evidence="1">
    <location>
        <begin position="77"/>
        <end position="97"/>
    </location>
</feature>
<sequence>MRSPHSWWLVQPLGVMTARVDTARSRAGACGAAQGASAASDVSQRMLAQTLRGLQHEGLVARALLPLVAPGLAQDQRGAVAESPGGDVAEIHRPLAH</sequence>
<organism evidence="3 4">
    <name type="scientific">Xanthomonas graminis pv. arrhenatheri LMG 727</name>
    <dbReference type="NCBI Taxonomy" id="1195923"/>
    <lineage>
        <taxon>Bacteria</taxon>
        <taxon>Pseudomonadati</taxon>
        <taxon>Pseudomonadota</taxon>
        <taxon>Gammaproteobacteria</taxon>
        <taxon>Lysobacterales</taxon>
        <taxon>Lysobacteraceae</taxon>
        <taxon>Xanthomonas</taxon>
        <taxon>Xanthomonas translucens group</taxon>
        <taxon>Xanthomonas graminis</taxon>
    </lineage>
</organism>